<name>A0ABV8RM13_9SPHN</name>
<dbReference type="EMBL" id="JBHSDH010000013">
    <property type="protein sequence ID" value="MFC4293311.1"/>
    <property type="molecule type" value="Genomic_DNA"/>
</dbReference>
<feature type="compositionally biased region" description="Low complexity" evidence="1">
    <location>
        <begin position="107"/>
        <end position="134"/>
    </location>
</feature>
<dbReference type="Gene3D" id="1.10.150.20">
    <property type="entry name" value="5' to 3' exonuclease, C-terminal subdomain"/>
    <property type="match status" value="1"/>
</dbReference>
<sequence length="254" mass="26440">MNAIIEACGQYWWLPFILAAIIGLLTAWWIWGGKKDVSVPEPRVVEVEPPEAKAADIPAVKEKVAAPAAAAPLMSAPKAEAAPKPKAAAKKAAPKKAEPKKAEPKAKAAPVKKAAAKPVTAKAAAKTPAKSAVKPKAEVAAQSAPKAKAPAKPKAAAKPKPAAKPKLVIPDNLELLKGVGPKLNALLKSLGVTSFEQVANWTAADIRDVDSKLGSFAGRIGRDNWVDQAKLLVKGDIAAFEKKYGSLGSEIDRG</sequence>
<dbReference type="RefSeq" id="WP_381424747.1">
    <property type="nucleotide sequence ID" value="NZ_JBHSDH010000013.1"/>
</dbReference>
<feature type="transmembrane region" description="Helical" evidence="2">
    <location>
        <begin position="12"/>
        <end position="31"/>
    </location>
</feature>
<evidence type="ECO:0000313" key="3">
    <source>
        <dbReference type="EMBL" id="MFC4293311.1"/>
    </source>
</evidence>
<keyword evidence="4" id="KW-1185">Reference proteome</keyword>
<evidence type="ECO:0000256" key="1">
    <source>
        <dbReference type="SAM" id="MobiDB-lite"/>
    </source>
</evidence>
<proteinExistence type="predicted"/>
<dbReference type="Proteomes" id="UP001595887">
    <property type="component" value="Unassembled WGS sequence"/>
</dbReference>
<comment type="caution">
    <text evidence="3">The sequence shown here is derived from an EMBL/GenBank/DDBJ whole genome shotgun (WGS) entry which is preliminary data.</text>
</comment>
<feature type="compositionally biased region" description="Low complexity" evidence="1">
    <location>
        <begin position="74"/>
        <end position="86"/>
    </location>
</feature>
<dbReference type="PRINTS" id="PR00624">
    <property type="entry name" value="HISTONEH5"/>
</dbReference>
<feature type="compositionally biased region" description="Basic and acidic residues" evidence="1">
    <location>
        <begin position="95"/>
        <end position="106"/>
    </location>
</feature>
<evidence type="ECO:0000313" key="4">
    <source>
        <dbReference type="Proteomes" id="UP001595887"/>
    </source>
</evidence>
<reference evidence="4" key="1">
    <citation type="journal article" date="2019" name="Int. J. Syst. Evol. Microbiol.">
        <title>The Global Catalogue of Microorganisms (GCM) 10K type strain sequencing project: providing services to taxonomists for standard genome sequencing and annotation.</title>
        <authorList>
            <consortium name="The Broad Institute Genomics Platform"/>
            <consortium name="The Broad Institute Genome Sequencing Center for Infectious Disease"/>
            <person name="Wu L."/>
            <person name="Ma J."/>
        </authorList>
    </citation>
    <scope>NUCLEOTIDE SEQUENCE [LARGE SCALE GENOMIC DNA]</scope>
    <source>
        <strain evidence="4">CECT 8531</strain>
    </source>
</reference>
<evidence type="ECO:0000256" key="2">
    <source>
        <dbReference type="SAM" id="Phobius"/>
    </source>
</evidence>
<dbReference type="InterPro" id="IPR005819">
    <property type="entry name" value="H1/H5"/>
</dbReference>
<keyword evidence="2" id="KW-0812">Transmembrane</keyword>
<feature type="compositionally biased region" description="Basic residues" evidence="1">
    <location>
        <begin position="149"/>
        <end position="163"/>
    </location>
</feature>
<gene>
    <name evidence="3" type="ORF">ACFOWX_12880</name>
</gene>
<accession>A0ABV8RM13</accession>
<keyword evidence="2" id="KW-1133">Transmembrane helix</keyword>
<feature type="region of interest" description="Disordered" evidence="1">
    <location>
        <begin position="74"/>
        <end position="163"/>
    </location>
</feature>
<protein>
    <submittedName>
        <fullName evidence="3">Uncharacterized protein</fullName>
    </submittedName>
</protein>
<keyword evidence="2" id="KW-0472">Membrane</keyword>
<organism evidence="3 4">
    <name type="scientific">Sphingorhabdus arenilitoris</name>
    <dbReference type="NCBI Taxonomy" id="1490041"/>
    <lineage>
        <taxon>Bacteria</taxon>
        <taxon>Pseudomonadati</taxon>
        <taxon>Pseudomonadota</taxon>
        <taxon>Alphaproteobacteria</taxon>
        <taxon>Sphingomonadales</taxon>
        <taxon>Sphingomonadaceae</taxon>
        <taxon>Sphingorhabdus</taxon>
    </lineage>
</organism>